<evidence type="ECO:0000256" key="5">
    <source>
        <dbReference type="ARBA" id="ARBA00011738"/>
    </source>
</evidence>
<dbReference type="GO" id="GO:0004594">
    <property type="term" value="F:pantothenate kinase activity"/>
    <property type="evidence" value="ECO:0007669"/>
    <property type="project" value="UniProtKB-UniRule"/>
</dbReference>
<keyword evidence="9 16" id="KW-0547">Nucleotide-binding</keyword>
<dbReference type="RefSeq" id="WP_084052526.1">
    <property type="nucleotide sequence ID" value="NZ_FWWT01000013.1"/>
</dbReference>
<keyword evidence="18" id="KW-1185">Reference proteome</keyword>
<keyword evidence="11 16" id="KW-0067">ATP-binding</keyword>
<dbReference type="STRING" id="656914.SAMN00017405_1132"/>
<dbReference type="PANTHER" id="PTHR34265">
    <property type="entry name" value="TYPE III PANTOTHENATE KINASE"/>
    <property type="match status" value="1"/>
</dbReference>
<comment type="subunit">
    <text evidence="5 16">Homodimer.</text>
</comment>
<dbReference type="GO" id="GO:0005524">
    <property type="term" value="F:ATP binding"/>
    <property type="evidence" value="ECO:0007669"/>
    <property type="project" value="UniProtKB-UniRule"/>
</dbReference>
<keyword evidence="7 16" id="KW-0963">Cytoplasm</keyword>
<dbReference type="OrthoDB" id="9804707at2"/>
<evidence type="ECO:0000256" key="8">
    <source>
        <dbReference type="ARBA" id="ARBA00022679"/>
    </source>
</evidence>
<gene>
    <name evidence="16" type="primary">coaX</name>
    <name evidence="17" type="ORF">SAMN00017405_1132</name>
</gene>
<comment type="cofactor">
    <cofactor evidence="16">
        <name>NH4(+)</name>
        <dbReference type="ChEBI" id="CHEBI:28938"/>
    </cofactor>
    <cofactor evidence="16">
        <name>K(+)</name>
        <dbReference type="ChEBI" id="CHEBI:29103"/>
    </cofactor>
    <text evidence="16">A monovalent cation. Ammonium or potassium.</text>
</comment>
<comment type="function">
    <text evidence="16">Catalyzes the phosphorylation of pantothenate (Pan), the first step in CoA biosynthesis.</text>
</comment>
<dbReference type="Pfam" id="PF03309">
    <property type="entry name" value="Pan_kinase"/>
    <property type="match status" value="1"/>
</dbReference>
<feature type="binding site" evidence="16">
    <location>
        <begin position="6"/>
        <end position="13"/>
    </location>
    <ligand>
        <name>ATP</name>
        <dbReference type="ChEBI" id="CHEBI:30616"/>
    </ligand>
</feature>
<evidence type="ECO:0000256" key="14">
    <source>
        <dbReference type="ARBA" id="ARBA00038036"/>
    </source>
</evidence>
<dbReference type="EMBL" id="FWWT01000013">
    <property type="protein sequence ID" value="SMB86163.1"/>
    <property type="molecule type" value="Genomic_DNA"/>
</dbReference>
<dbReference type="GO" id="GO:0046872">
    <property type="term" value="F:metal ion binding"/>
    <property type="evidence" value="ECO:0007669"/>
    <property type="project" value="UniProtKB-KW"/>
</dbReference>
<dbReference type="SUPFAM" id="SSF53067">
    <property type="entry name" value="Actin-like ATPase domain"/>
    <property type="match status" value="2"/>
</dbReference>
<evidence type="ECO:0000313" key="17">
    <source>
        <dbReference type="EMBL" id="SMB86163.1"/>
    </source>
</evidence>
<feature type="binding site" evidence="16">
    <location>
        <position position="186"/>
    </location>
    <ligand>
        <name>substrate</name>
    </ligand>
</feature>
<organism evidence="17 18">
    <name type="scientific">Desulfonispora thiosulfatigenes DSM 11270</name>
    <dbReference type="NCBI Taxonomy" id="656914"/>
    <lineage>
        <taxon>Bacteria</taxon>
        <taxon>Bacillati</taxon>
        <taxon>Bacillota</taxon>
        <taxon>Clostridia</taxon>
        <taxon>Eubacteriales</taxon>
        <taxon>Peptococcaceae</taxon>
        <taxon>Desulfonispora</taxon>
    </lineage>
</organism>
<dbReference type="HAMAP" id="MF_01274">
    <property type="entry name" value="Pantothen_kinase_3"/>
    <property type="match status" value="1"/>
</dbReference>
<evidence type="ECO:0000256" key="15">
    <source>
        <dbReference type="ARBA" id="ARBA00040883"/>
    </source>
</evidence>
<evidence type="ECO:0000256" key="6">
    <source>
        <dbReference type="ARBA" id="ARBA00012102"/>
    </source>
</evidence>
<dbReference type="GO" id="GO:0005737">
    <property type="term" value="C:cytoplasm"/>
    <property type="evidence" value="ECO:0007669"/>
    <property type="project" value="UniProtKB-SubCell"/>
</dbReference>
<evidence type="ECO:0000256" key="10">
    <source>
        <dbReference type="ARBA" id="ARBA00022777"/>
    </source>
</evidence>
<dbReference type="NCBIfam" id="NF009855">
    <property type="entry name" value="PRK13321.1"/>
    <property type="match status" value="1"/>
</dbReference>
<accession>A0A1W1UYJ4</accession>
<comment type="subcellular location">
    <subcellularLocation>
        <location evidence="3 16">Cytoplasm</location>
    </subcellularLocation>
</comment>
<dbReference type="NCBIfam" id="NF009847">
    <property type="entry name" value="PRK13318.1-5"/>
    <property type="match status" value="1"/>
</dbReference>
<name>A0A1W1UYJ4_DESTI</name>
<reference evidence="17 18" key="1">
    <citation type="submission" date="2017-04" db="EMBL/GenBank/DDBJ databases">
        <authorList>
            <person name="Afonso C.L."/>
            <person name="Miller P.J."/>
            <person name="Scott M.A."/>
            <person name="Spackman E."/>
            <person name="Goraichik I."/>
            <person name="Dimitrov K.M."/>
            <person name="Suarez D.L."/>
            <person name="Swayne D.E."/>
        </authorList>
    </citation>
    <scope>NUCLEOTIDE SEQUENCE [LARGE SCALE GENOMIC DNA]</scope>
    <source>
        <strain evidence="17 18">DSM 11270</strain>
    </source>
</reference>
<keyword evidence="10 16" id="KW-0418">Kinase</keyword>
<keyword evidence="16" id="KW-0479">Metal-binding</keyword>
<evidence type="ECO:0000313" key="18">
    <source>
        <dbReference type="Proteomes" id="UP000192731"/>
    </source>
</evidence>
<keyword evidence="13 16" id="KW-0173">Coenzyme A biosynthesis</keyword>
<feature type="binding site" evidence="16">
    <location>
        <position position="129"/>
    </location>
    <ligand>
        <name>K(+)</name>
        <dbReference type="ChEBI" id="CHEBI:29103"/>
    </ligand>
</feature>
<comment type="pathway">
    <text evidence="4 16">Cofactor biosynthesis; coenzyme A biosynthesis; CoA from (R)-pantothenate: step 1/5.</text>
</comment>
<dbReference type="Gene3D" id="3.30.420.40">
    <property type="match status" value="2"/>
</dbReference>
<dbReference type="Proteomes" id="UP000192731">
    <property type="component" value="Unassembled WGS sequence"/>
</dbReference>
<evidence type="ECO:0000256" key="1">
    <source>
        <dbReference type="ARBA" id="ARBA00001206"/>
    </source>
</evidence>
<comment type="catalytic activity">
    <reaction evidence="1 16">
        <text>(R)-pantothenate + ATP = (R)-4'-phosphopantothenate + ADP + H(+)</text>
        <dbReference type="Rhea" id="RHEA:16373"/>
        <dbReference type="ChEBI" id="CHEBI:10986"/>
        <dbReference type="ChEBI" id="CHEBI:15378"/>
        <dbReference type="ChEBI" id="CHEBI:29032"/>
        <dbReference type="ChEBI" id="CHEBI:30616"/>
        <dbReference type="ChEBI" id="CHEBI:456216"/>
        <dbReference type="EC" id="2.7.1.33"/>
    </reaction>
</comment>
<evidence type="ECO:0000256" key="7">
    <source>
        <dbReference type="ARBA" id="ARBA00022490"/>
    </source>
</evidence>
<comment type="cofactor">
    <cofactor evidence="2">
        <name>K(+)</name>
        <dbReference type="ChEBI" id="CHEBI:29103"/>
    </cofactor>
</comment>
<evidence type="ECO:0000256" key="3">
    <source>
        <dbReference type="ARBA" id="ARBA00004496"/>
    </source>
</evidence>
<sequence length="261" mass="28140">MLLAFDVGNTNIVLGIFEGKKLLTDWRIATDKSKTADEYGIIINNLFNYHKLDVGSITDVIISSVVPPIMTSLEEMAFKYFNVNPMIVGPGIKTGMPILYENPKEVGADRIVNGIAAYNKYGGPLIIVDFGTATTFCAISAKGEYLGGAITPGVQISAEALYTRTAKLPKVELIAPKNKKTIGKNTVAAMQAGIVYGYCGIVESIVTRMKKEMGSKDVKVIATGGISPVIASESKVIDSVDKLLTLDGLRIIYEQNKIIKI</sequence>
<dbReference type="PANTHER" id="PTHR34265:SF1">
    <property type="entry name" value="TYPE III PANTOTHENATE KINASE"/>
    <property type="match status" value="1"/>
</dbReference>
<dbReference type="GO" id="GO:0015937">
    <property type="term" value="P:coenzyme A biosynthetic process"/>
    <property type="evidence" value="ECO:0007669"/>
    <property type="project" value="UniProtKB-UniRule"/>
</dbReference>
<evidence type="ECO:0000256" key="2">
    <source>
        <dbReference type="ARBA" id="ARBA00001958"/>
    </source>
</evidence>
<evidence type="ECO:0000256" key="13">
    <source>
        <dbReference type="ARBA" id="ARBA00022993"/>
    </source>
</evidence>
<evidence type="ECO:0000256" key="16">
    <source>
        <dbReference type="HAMAP-Rule" id="MF_01274"/>
    </source>
</evidence>
<feature type="active site" description="Proton acceptor" evidence="16">
    <location>
        <position position="109"/>
    </location>
</feature>
<dbReference type="NCBIfam" id="TIGR00671">
    <property type="entry name" value="baf"/>
    <property type="match status" value="1"/>
</dbReference>
<keyword evidence="8 16" id="KW-0808">Transferase</keyword>
<evidence type="ECO:0000256" key="11">
    <source>
        <dbReference type="ARBA" id="ARBA00022840"/>
    </source>
</evidence>
<feature type="binding site" evidence="16">
    <location>
        <position position="132"/>
    </location>
    <ligand>
        <name>ATP</name>
        <dbReference type="ChEBI" id="CHEBI:30616"/>
    </ligand>
</feature>
<dbReference type="InterPro" id="IPR004619">
    <property type="entry name" value="Type_III_PanK"/>
</dbReference>
<dbReference type="NCBIfam" id="NF009848">
    <property type="entry name" value="PRK13318.1-6"/>
    <property type="match status" value="1"/>
</dbReference>
<evidence type="ECO:0000256" key="9">
    <source>
        <dbReference type="ARBA" id="ARBA00022741"/>
    </source>
</evidence>
<protein>
    <recommendedName>
        <fullName evidence="15 16">Type III pantothenate kinase</fullName>
        <ecNumber evidence="6 16">2.7.1.33</ecNumber>
    </recommendedName>
    <alternativeName>
        <fullName evidence="16">PanK-III</fullName>
    </alternativeName>
    <alternativeName>
        <fullName evidence="16">Pantothenic acid kinase</fullName>
    </alternativeName>
</protein>
<feature type="binding site" evidence="16">
    <location>
        <position position="100"/>
    </location>
    <ligand>
        <name>substrate</name>
    </ligand>
</feature>
<proteinExistence type="inferred from homology"/>
<evidence type="ECO:0000256" key="12">
    <source>
        <dbReference type="ARBA" id="ARBA00022958"/>
    </source>
</evidence>
<keyword evidence="12 16" id="KW-0630">Potassium</keyword>
<dbReference type="UniPathway" id="UPA00241">
    <property type="reaction ID" value="UER00352"/>
</dbReference>
<feature type="binding site" evidence="16">
    <location>
        <begin position="107"/>
        <end position="110"/>
    </location>
    <ligand>
        <name>substrate</name>
    </ligand>
</feature>
<evidence type="ECO:0000256" key="4">
    <source>
        <dbReference type="ARBA" id="ARBA00005225"/>
    </source>
</evidence>
<dbReference type="AlphaFoldDB" id="A0A1W1UYJ4"/>
<dbReference type="EC" id="2.7.1.33" evidence="6 16"/>
<comment type="similarity">
    <text evidence="14 16">Belongs to the type III pantothenate kinase family.</text>
</comment>
<dbReference type="CDD" id="cd24015">
    <property type="entry name" value="ASKHA_NBD_PanK-III"/>
    <property type="match status" value="1"/>
</dbReference>
<dbReference type="InterPro" id="IPR043129">
    <property type="entry name" value="ATPase_NBD"/>
</dbReference>